<dbReference type="InterPro" id="IPR005346">
    <property type="entry name" value="RnfH"/>
</dbReference>
<evidence type="ECO:0000256" key="1">
    <source>
        <dbReference type="ARBA" id="ARBA00010645"/>
    </source>
</evidence>
<evidence type="ECO:0000256" key="3">
    <source>
        <dbReference type="SAM" id="MobiDB-lite"/>
    </source>
</evidence>
<dbReference type="AlphaFoldDB" id="A0A4Q1K035"/>
<feature type="compositionally biased region" description="Basic residues" evidence="3">
    <location>
        <begin position="76"/>
        <end position="88"/>
    </location>
</feature>
<dbReference type="InterPro" id="IPR016155">
    <property type="entry name" value="Mopterin_synth/thiamin_S_b"/>
</dbReference>
<dbReference type="RefSeq" id="WP_129470132.1">
    <property type="nucleotide sequence ID" value="NZ_SAWZ01000002.1"/>
</dbReference>
<comment type="caution">
    <text evidence="4">The sequence shown here is derived from an EMBL/GenBank/DDBJ whole genome shotgun (WGS) entry which is preliminary data.</text>
</comment>
<keyword evidence="5" id="KW-1185">Reference proteome</keyword>
<dbReference type="PANTHER" id="PTHR37483">
    <property type="entry name" value="UPF0125 PROTEIN RATB"/>
    <property type="match status" value="1"/>
</dbReference>
<dbReference type="Proteomes" id="UP000289784">
    <property type="component" value="Unassembled WGS sequence"/>
</dbReference>
<evidence type="ECO:0000313" key="5">
    <source>
        <dbReference type="Proteomes" id="UP000289784"/>
    </source>
</evidence>
<dbReference type="NCBIfam" id="NF002490">
    <property type="entry name" value="PRK01777.1"/>
    <property type="match status" value="1"/>
</dbReference>
<evidence type="ECO:0000256" key="2">
    <source>
        <dbReference type="HAMAP-Rule" id="MF_00460"/>
    </source>
</evidence>
<dbReference type="SUPFAM" id="SSF54285">
    <property type="entry name" value="MoaD/ThiS"/>
    <property type="match status" value="1"/>
</dbReference>
<feature type="region of interest" description="Disordered" evidence="3">
    <location>
        <begin position="64"/>
        <end position="88"/>
    </location>
</feature>
<evidence type="ECO:0000313" key="4">
    <source>
        <dbReference type="EMBL" id="RXR07317.1"/>
    </source>
</evidence>
<dbReference type="InterPro" id="IPR037021">
    <property type="entry name" value="RnfH_sf"/>
</dbReference>
<dbReference type="HAMAP" id="MF_00460">
    <property type="entry name" value="UPF0125_RnfH"/>
    <property type="match status" value="1"/>
</dbReference>
<proteinExistence type="inferred from homology"/>
<gene>
    <name evidence="4" type="ORF">EPA99_05210</name>
</gene>
<dbReference type="Pfam" id="PF03658">
    <property type="entry name" value="Ub-RnfH"/>
    <property type="match status" value="1"/>
</dbReference>
<dbReference type="EMBL" id="SAWZ01000002">
    <property type="protein sequence ID" value="RXR07317.1"/>
    <property type="molecule type" value="Genomic_DNA"/>
</dbReference>
<accession>A0A4Q1K035</accession>
<dbReference type="Gene3D" id="3.10.20.280">
    <property type="entry name" value="RnfH-like"/>
    <property type="match status" value="1"/>
</dbReference>
<organism evidence="4 5">
    <name type="scientific">Pseudoxanthomonas composti</name>
    <dbReference type="NCBI Taxonomy" id="2137479"/>
    <lineage>
        <taxon>Bacteria</taxon>
        <taxon>Pseudomonadati</taxon>
        <taxon>Pseudomonadota</taxon>
        <taxon>Gammaproteobacteria</taxon>
        <taxon>Lysobacterales</taxon>
        <taxon>Lysobacteraceae</taxon>
        <taxon>Pseudoxanthomonas</taxon>
    </lineage>
</organism>
<sequence>MRVEVLMAWPGRFESVRVELPGDSRVADALDAAGMRQVESVCAYAVFGTVASLDTPVQDGDRVELLRPLQADPKDARRRRAERRSKAG</sequence>
<comment type="similarity">
    <text evidence="1 2">Belongs to the UPF0125 (RnfH) family.</text>
</comment>
<name>A0A4Q1K035_9GAMM</name>
<reference evidence="4 5" key="1">
    <citation type="submission" date="2019-01" db="EMBL/GenBank/DDBJ databases">
        <title>Pseudoxanthomonas composti sp. nov., isolated from compost.</title>
        <authorList>
            <person name="Yang G."/>
        </authorList>
    </citation>
    <scope>NUCLEOTIDE SEQUENCE [LARGE SCALE GENOMIC DNA]</scope>
    <source>
        <strain evidence="4 5">GSS15</strain>
    </source>
</reference>
<dbReference type="PANTHER" id="PTHR37483:SF1">
    <property type="entry name" value="UPF0125 PROTEIN RATB"/>
    <property type="match status" value="1"/>
</dbReference>
<dbReference type="OrthoDB" id="9796575at2"/>
<protein>
    <recommendedName>
        <fullName evidence="2">UPF0125 protein EPA99_05210</fullName>
    </recommendedName>
</protein>